<evidence type="ECO:0000313" key="4">
    <source>
        <dbReference type="Proteomes" id="UP000283497"/>
    </source>
</evidence>
<dbReference type="InterPro" id="IPR010982">
    <property type="entry name" value="Lambda_DNA-bd_dom_sf"/>
</dbReference>
<dbReference type="PROSITE" id="PS50943">
    <property type="entry name" value="HTH_CROC1"/>
    <property type="match status" value="1"/>
</dbReference>
<dbReference type="SMART" id="SM00530">
    <property type="entry name" value="HTH_XRE"/>
    <property type="match status" value="1"/>
</dbReference>
<sequence length="202" mass="23937">MDEMDWIKQIIECKKENWVSPGSLGQKIKKIRMLRKYTQKELGVMCGFSFSSADVRIAQYEKNKKIPREKILKDMCNALGVGEGALIHADMLSYQEMFYALFDMEDFHGLRPVKKEDGYYLKFDSDSIINDFLEKWYKMYQKYPSPRGDDDEEKYTLCRYEYPNQITEVSQYELLKRKALQAEIKNLQVKIDTLEKKNKEGD</sequence>
<dbReference type="SUPFAM" id="SSF47413">
    <property type="entry name" value="lambda repressor-like DNA-binding domains"/>
    <property type="match status" value="1"/>
</dbReference>
<evidence type="ECO:0000313" key="3">
    <source>
        <dbReference type="EMBL" id="RHK38642.1"/>
    </source>
</evidence>
<proteinExistence type="predicted"/>
<protein>
    <submittedName>
        <fullName evidence="3">XRE family transcriptional regulator</fullName>
    </submittedName>
</protein>
<gene>
    <name evidence="3" type="ORF">DW068_09075</name>
    <name evidence="2" type="ORF">DW972_04640</name>
</gene>
<accession>A0A415G6R4</accession>
<dbReference type="CDD" id="cd00093">
    <property type="entry name" value="HTH_XRE"/>
    <property type="match status" value="1"/>
</dbReference>
<name>A0A415G6R4_9FIRM</name>
<dbReference type="Gene3D" id="1.10.260.40">
    <property type="entry name" value="lambda repressor-like DNA-binding domains"/>
    <property type="match status" value="1"/>
</dbReference>
<evidence type="ECO:0000313" key="2">
    <source>
        <dbReference type="EMBL" id="RGZ84510.1"/>
    </source>
</evidence>
<comment type="caution">
    <text evidence="3">The sequence shown here is derived from an EMBL/GenBank/DDBJ whole genome shotgun (WGS) entry which is preliminary data.</text>
</comment>
<reference evidence="4 5" key="1">
    <citation type="submission" date="2018-08" db="EMBL/GenBank/DDBJ databases">
        <title>A genome reference for cultivated species of the human gut microbiota.</title>
        <authorList>
            <person name="Zou Y."/>
            <person name="Xue W."/>
            <person name="Luo G."/>
        </authorList>
    </citation>
    <scope>NUCLEOTIDE SEQUENCE [LARGE SCALE GENOMIC DNA]</scope>
    <source>
        <strain evidence="3 4">AF45-14BH</strain>
        <strain evidence="2 5">AM48-23BH</strain>
    </source>
</reference>
<dbReference type="InterPro" id="IPR001387">
    <property type="entry name" value="Cro/C1-type_HTH"/>
</dbReference>
<dbReference type="AlphaFoldDB" id="A0A415G6R4"/>
<dbReference type="Proteomes" id="UP000283497">
    <property type="component" value="Unassembled WGS sequence"/>
</dbReference>
<dbReference type="Pfam" id="PF01381">
    <property type="entry name" value="HTH_3"/>
    <property type="match status" value="1"/>
</dbReference>
<dbReference type="GO" id="GO:0003677">
    <property type="term" value="F:DNA binding"/>
    <property type="evidence" value="ECO:0007669"/>
    <property type="project" value="InterPro"/>
</dbReference>
<dbReference type="Proteomes" id="UP000286561">
    <property type="component" value="Unassembled WGS sequence"/>
</dbReference>
<dbReference type="EMBL" id="QRNJ01000032">
    <property type="protein sequence ID" value="RHK38642.1"/>
    <property type="molecule type" value="Genomic_DNA"/>
</dbReference>
<feature type="domain" description="HTH cro/C1-type" evidence="1">
    <location>
        <begin position="28"/>
        <end position="86"/>
    </location>
</feature>
<dbReference type="EMBL" id="QSEP01000016">
    <property type="protein sequence ID" value="RGZ84510.1"/>
    <property type="molecule type" value="Genomic_DNA"/>
</dbReference>
<organism evidence="3 4">
    <name type="scientific">Anaerobutyricum hallii</name>
    <dbReference type="NCBI Taxonomy" id="39488"/>
    <lineage>
        <taxon>Bacteria</taxon>
        <taxon>Bacillati</taxon>
        <taxon>Bacillota</taxon>
        <taxon>Clostridia</taxon>
        <taxon>Lachnospirales</taxon>
        <taxon>Lachnospiraceae</taxon>
        <taxon>Anaerobutyricum</taxon>
    </lineage>
</organism>
<evidence type="ECO:0000259" key="1">
    <source>
        <dbReference type="PROSITE" id="PS50943"/>
    </source>
</evidence>
<evidence type="ECO:0000313" key="5">
    <source>
        <dbReference type="Proteomes" id="UP000286561"/>
    </source>
</evidence>